<evidence type="ECO:0000313" key="18">
    <source>
        <dbReference type="Proteomes" id="UP000634530"/>
    </source>
</evidence>
<evidence type="ECO:0000256" key="12">
    <source>
        <dbReference type="ARBA" id="ARBA00048445"/>
    </source>
</evidence>
<reference evidence="17 18" key="1">
    <citation type="journal article" date="2020" name="Microorganisms">
        <title>Reliable Identification of Environmental Pseudomonas Isolates Using the rpoD Gene.</title>
        <authorList>
            <consortium name="The Broad Institute Genome Sequencing Platform"/>
            <person name="Girard L."/>
            <person name="Lood C."/>
            <person name="Rokni-Zadeh H."/>
            <person name="van Noort V."/>
            <person name="Lavigne R."/>
            <person name="De Mot R."/>
        </authorList>
    </citation>
    <scope>NUCLEOTIDE SEQUENCE [LARGE SCALE GENOMIC DNA]</scope>
    <source>
        <strain evidence="17 18">RW8P3</strain>
    </source>
</reference>
<dbReference type="Gene3D" id="1.20.140.10">
    <property type="entry name" value="Butyryl-CoA Dehydrogenase, subunit A, domain 3"/>
    <property type="match status" value="1"/>
</dbReference>
<dbReference type="InterPro" id="IPR036250">
    <property type="entry name" value="AcylCo_DH-like_C"/>
</dbReference>
<evidence type="ECO:0000256" key="2">
    <source>
        <dbReference type="ARBA" id="ARBA00022630"/>
    </source>
</evidence>
<evidence type="ECO:0000313" key="17">
    <source>
        <dbReference type="EMBL" id="QXI26782.1"/>
    </source>
</evidence>
<dbReference type="SUPFAM" id="SSF56645">
    <property type="entry name" value="Acyl-CoA dehydrogenase NM domain-like"/>
    <property type="match status" value="1"/>
</dbReference>
<evidence type="ECO:0000256" key="4">
    <source>
        <dbReference type="ARBA" id="ARBA00022741"/>
    </source>
</evidence>
<evidence type="ECO:0000259" key="16">
    <source>
        <dbReference type="Pfam" id="PF08028"/>
    </source>
</evidence>
<dbReference type="Gene3D" id="1.10.540.10">
    <property type="entry name" value="Acyl-CoA dehydrogenase/oxidase, N-terminal domain"/>
    <property type="match status" value="1"/>
</dbReference>
<evidence type="ECO:0000256" key="11">
    <source>
        <dbReference type="ARBA" id="ARBA00047859"/>
    </source>
</evidence>
<accession>A0A9E6PHA3</accession>
<keyword evidence="4" id="KW-0547">Nucleotide-binding</keyword>
<dbReference type="InterPro" id="IPR013786">
    <property type="entry name" value="AcylCoA_DH/ox_N"/>
</dbReference>
<comment type="pathway">
    <text evidence="7">Sulfur metabolism; dibenzothiophene degradation.</text>
</comment>
<dbReference type="EMBL" id="CP077093">
    <property type="protein sequence ID" value="QXI26782.1"/>
    <property type="molecule type" value="Genomic_DNA"/>
</dbReference>
<dbReference type="SUPFAM" id="SSF47203">
    <property type="entry name" value="Acyl-CoA dehydrogenase C-terminal domain-like"/>
    <property type="match status" value="1"/>
</dbReference>
<comment type="similarity">
    <text evidence="8">Belongs to the DszC flavin monooxygenase family.</text>
</comment>
<dbReference type="GO" id="GO:0004497">
    <property type="term" value="F:monooxygenase activity"/>
    <property type="evidence" value="ECO:0007669"/>
    <property type="project" value="UniProtKB-KW"/>
</dbReference>
<dbReference type="GO" id="GO:0005737">
    <property type="term" value="C:cytoplasm"/>
    <property type="evidence" value="ECO:0007669"/>
    <property type="project" value="UniProtKB-SubCell"/>
</dbReference>
<dbReference type="Proteomes" id="UP000634530">
    <property type="component" value="Chromosome"/>
</dbReference>
<keyword evidence="2" id="KW-0285">Flavoprotein</keyword>
<dbReference type="GO" id="GO:0050660">
    <property type="term" value="F:flavin adenine dinucleotide binding"/>
    <property type="evidence" value="ECO:0007669"/>
    <property type="project" value="InterPro"/>
</dbReference>
<comment type="catalytic activity">
    <reaction evidence="11">
        <text>dibenzothiophene + FMNH2 + O2 = dibenzothiophene 5-oxide + FMN + H2O + H(+)</text>
        <dbReference type="Rhea" id="RHEA:49076"/>
        <dbReference type="ChEBI" id="CHEBI:15377"/>
        <dbReference type="ChEBI" id="CHEBI:15378"/>
        <dbReference type="ChEBI" id="CHEBI:15379"/>
        <dbReference type="ChEBI" id="CHEBI:23681"/>
        <dbReference type="ChEBI" id="CHEBI:23683"/>
        <dbReference type="ChEBI" id="CHEBI:57618"/>
        <dbReference type="ChEBI" id="CHEBI:58210"/>
    </reaction>
</comment>
<keyword evidence="3" id="KW-0288">FMN</keyword>
<proteinExistence type="inferred from homology"/>
<dbReference type="CDD" id="cd01163">
    <property type="entry name" value="DszC"/>
    <property type="match status" value="1"/>
</dbReference>
<evidence type="ECO:0000256" key="8">
    <source>
        <dbReference type="ARBA" id="ARBA00034317"/>
    </source>
</evidence>
<comment type="subcellular location">
    <subcellularLocation>
        <location evidence="1">Cytoplasm</location>
    </subcellularLocation>
</comment>
<evidence type="ECO:0000256" key="13">
    <source>
        <dbReference type="ARBA" id="ARBA00049456"/>
    </source>
</evidence>
<comment type="catalytic activity">
    <reaction evidence="13">
        <text>dibenzothiophene + 2 FMNH2 + 2 O2 = dibenzothiophene 5,5-dioxide + 2 FMN + 2 H2O + 2 H(+)</text>
        <dbReference type="Rhea" id="RHEA:49072"/>
        <dbReference type="ChEBI" id="CHEBI:15377"/>
        <dbReference type="ChEBI" id="CHEBI:15378"/>
        <dbReference type="ChEBI" id="CHEBI:15379"/>
        <dbReference type="ChEBI" id="CHEBI:23681"/>
        <dbReference type="ChEBI" id="CHEBI:57618"/>
        <dbReference type="ChEBI" id="CHEBI:58210"/>
        <dbReference type="ChEBI" id="CHEBI:90356"/>
        <dbReference type="EC" id="1.14.14.21"/>
    </reaction>
</comment>
<evidence type="ECO:0000259" key="15">
    <source>
        <dbReference type="Pfam" id="PF02771"/>
    </source>
</evidence>
<evidence type="ECO:0000256" key="6">
    <source>
        <dbReference type="ARBA" id="ARBA00023033"/>
    </source>
</evidence>
<dbReference type="Pfam" id="PF08028">
    <property type="entry name" value="Acyl-CoA_dh_2"/>
    <property type="match status" value="1"/>
</dbReference>
<dbReference type="InterPro" id="IPR046373">
    <property type="entry name" value="Acyl-CoA_Oxase/DH_mid-dom_sf"/>
</dbReference>
<dbReference type="GO" id="GO:0006552">
    <property type="term" value="P:L-leucine catabolic process"/>
    <property type="evidence" value="ECO:0007669"/>
    <property type="project" value="TreeGrafter"/>
</dbReference>
<evidence type="ECO:0000256" key="1">
    <source>
        <dbReference type="ARBA" id="ARBA00004496"/>
    </source>
</evidence>
<dbReference type="KEGG" id="pvw:HU752_023050"/>
<organism evidence="17 18">
    <name type="scientific">Pseudomonas vanderleydeniana</name>
    <dbReference type="NCBI Taxonomy" id="2745495"/>
    <lineage>
        <taxon>Bacteria</taxon>
        <taxon>Pseudomonadati</taxon>
        <taxon>Pseudomonadota</taxon>
        <taxon>Gammaproteobacteria</taxon>
        <taxon>Pseudomonadales</taxon>
        <taxon>Pseudomonadaceae</taxon>
        <taxon>Pseudomonas</taxon>
    </lineage>
</organism>
<evidence type="ECO:0000256" key="5">
    <source>
        <dbReference type="ARBA" id="ARBA00023002"/>
    </source>
</evidence>
<sequence length="412" mass="45171">MTEHQVINPLSLGVDYEPLAERFRPIFARIAADAVQRELARELPHEPIQWLKQAGFGAVRVPVEYGGGGASLPQLFQLLIELAEADSNVPQALRGHFAFAEDRLNAAPGPNRDLWFKRFVDGDIVGCAWTEIGNVTIGDVVTQVAPDGEQWRLNGEKFYSTGSLFADWIDVYARRSDTGGDVIAAVRARQPGVEHSDDWDGFGQRTTGSGTSRFVDAPVEKEHVIDFASRFKYQTAFYQLVLLATLAGIGRAALREVAQQVRERKRIYSHGNAQRVSEDAQVQQVVGEVAARVYAAEAAAVRAAQPAQRAYLARFGGDAELERQANVDAEIESATAQVVVSELIQRATSELFNALGASDVRQGKALDRHWRNARTVSSHNPVIYKARIVGDWAINGSEPPFVWQIGNGPANG</sequence>
<dbReference type="InterPro" id="IPR037069">
    <property type="entry name" value="AcylCoA_DH/ox_N_sf"/>
</dbReference>
<feature type="domain" description="Acyl-CoA dehydrogenase C-terminal" evidence="16">
    <location>
        <begin position="244"/>
        <end position="380"/>
    </location>
</feature>
<evidence type="ECO:0000256" key="3">
    <source>
        <dbReference type="ARBA" id="ARBA00022643"/>
    </source>
</evidence>
<evidence type="ECO:0000256" key="9">
    <source>
        <dbReference type="ARBA" id="ARBA00034328"/>
    </source>
</evidence>
<comment type="catalytic activity">
    <reaction evidence="12">
        <text>dibenzothiophene 5-oxide + FMNH2 + O2 = dibenzothiophene 5,5-dioxide + FMN + H2O + H(+)</text>
        <dbReference type="Rhea" id="RHEA:49080"/>
        <dbReference type="ChEBI" id="CHEBI:15377"/>
        <dbReference type="ChEBI" id="CHEBI:15378"/>
        <dbReference type="ChEBI" id="CHEBI:15379"/>
        <dbReference type="ChEBI" id="CHEBI:23683"/>
        <dbReference type="ChEBI" id="CHEBI:57618"/>
        <dbReference type="ChEBI" id="CHEBI:58210"/>
        <dbReference type="ChEBI" id="CHEBI:90356"/>
    </reaction>
</comment>
<keyword evidence="18" id="KW-1185">Reference proteome</keyword>
<evidence type="ECO:0000256" key="7">
    <source>
        <dbReference type="ARBA" id="ARBA00034307"/>
    </source>
</evidence>
<dbReference type="GO" id="GO:0008470">
    <property type="term" value="F:3-methylbutanoyl-CoA dehydrogenase activity"/>
    <property type="evidence" value="ECO:0007669"/>
    <property type="project" value="TreeGrafter"/>
</dbReference>
<dbReference type="Pfam" id="PF02771">
    <property type="entry name" value="Acyl-CoA_dh_N"/>
    <property type="match status" value="1"/>
</dbReference>
<evidence type="ECO:0000259" key="14">
    <source>
        <dbReference type="Pfam" id="PF02770"/>
    </source>
</evidence>
<reference evidence="17 18" key="2">
    <citation type="journal article" date="2021" name="Microorganisms">
        <title>The Ever-Expanding Pseudomonas Genus: Description of 43 New Species and Partition of the Pseudomonas putida Group.</title>
        <authorList>
            <person name="Girard L."/>
            <person name="Lood C."/>
            <person name="Hofte M."/>
            <person name="Vandamme P."/>
            <person name="Rokni-Zadeh H."/>
            <person name="van Noort V."/>
            <person name="Lavigne R."/>
            <person name="De Mot R."/>
        </authorList>
    </citation>
    <scope>NUCLEOTIDE SEQUENCE [LARGE SCALE GENOMIC DNA]</scope>
    <source>
        <strain evidence="17 18">RW8P3</strain>
    </source>
</reference>
<dbReference type="AlphaFoldDB" id="A0A9E6PHA3"/>
<feature type="domain" description="Acyl-CoA oxidase/dehydrogenase middle" evidence="14">
    <location>
        <begin position="142"/>
        <end position="215"/>
    </location>
</feature>
<name>A0A9E6PHA3_9PSED</name>
<dbReference type="Pfam" id="PF02770">
    <property type="entry name" value="Acyl-CoA_dh_M"/>
    <property type="match status" value="1"/>
</dbReference>
<dbReference type="EC" id="1.14.14.21" evidence="9"/>
<dbReference type="InterPro" id="IPR006091">
    <property type="entry name" value="Acyl-CoA_Oxase/DH_mid-dom"/>
</dbReference>
<gene>
    <name evidence="17" type="ORF">HU752_023050</name>
</gene>
<feature type="domain" description="Acyl-CoA dehydrogenase/oxidase N-terminal" evidence="15">
    <location>
        <begin position="29"/>
        <end position="96"/>
    </location>
</feature>
<dbReference type="PANTHER" id="PTHR43884">
    <property type="entry name" value="ACYL-COA DEHYDROGENASE"/>
    <property type="match status" value="1"/>
</dbReference>
<dbReference type="PIRSF" id="PIRSF016578">
    <property type="entry name" value="HsaA"/>
    <property type="match status" value="1"/>
</dbReference>
<keyword evidence="5" id="KW-0560">Oxidoreductase</keyword>
<dbReference type="InterPro" id="IPR013107">
    <property type="entry name" value="Acyl-CoA_DH_C"/>
</dbReference>
<evidence type="ECO:0000256" key="10">
    <source>
        <dbReference type="ARBA" id="ARBA00034345"/>
    </source>
</evidence>
<dbReference type="InterPro" id="IPR009100">
    <property type="entry name" value="AcylCoA_DH/oxidase_NM_dom_sf"/>
</dbReference>
<protein>
    <recommendedName>
        <fullName evidence="10">Dibenzothiophene monooxygenase</fullName>
        <ecNumber evidence="9">1.14.14.21</ecNumber>
    </recommendedName>
</protein>
<dbReference type="RefSeq" id="WP_186683904.1">
    <property type="nucleotide sequence ID" value="NZ_CP077093.1"/>
</dbReference>
<keyword evidence="6" id="KW-0503">Monooxygenase</keyword>
<dbReference type="PANTHER" id="PTHR43884:SF12">
    <property type="entry name" value="ISOVALERYL-COA DEHYDROGENASE, MITOCHONDRIAL-RELATED"/>
    <property type="match status" value="1"/>
</dbReference>
<dbReference type="Gene3D" id="2.40.110.10">
    <property type="entry name" value="Butyryl-CoA Dehydrogenase, subunit A, domain 2"/>
    <property type="match status" value="1"/>
</dbReference>